<sequence length="387" mass="41055">MQKAGDRETFYKQAADALVEKIGLDSGIVLVKDGDAWRVTAHATKDEQAKGRAFSHALLNQALAGKRTFYIGAAAAGGGESLVGVQGVVVSPFFDARGTVCGVVYGSRMQRARGREIGPLEAQVTQLLATAVGAGLQRLERDEEANRLRVAKEAAEEADRTKSGFLAMVSHELRTPLTTIIGYSEILLEQAEADNLPQYTADLKQVHSAGQHLLALINDILDFSKIEAGKLEIARDAYAPASLIRDLMVSVEPLAKKNDNRLEVDCPADLGKGVGDPTRIRQCVLNLVGNACKFTKSGVVKVSARRDGDLLKVVVADTGLGMTPEQVGRLFQAFTQVDATAGRKYGGTGLGLAISQKLCTAMGGRITVASEAGKGSTFTMTIKAVLG</sequence>
<evidence type="ECO:0000256" key="1">
    <source>
        <dbReference type="ARBA" id="ARBA00000085"/>
    </source>
</evidence>
<evidence type="ECO:0000256" key="2">
    <source>
        <dbReference type="ARBA" id="ARBA00012438"/>
    </source>
</evidence>
<dbReference type="PANTHER" id="PTHR43047:SF72">
    <property type="entry name" value="OSMOSENSING HISTIDINE PROTEIN KINASE SLN1"/>
    <property type="match status" value="1"/>
</dbReference>
<dbReference type="SUPFAM" id="SSF55874">
    <property type="entry name" value="ATPase domain of HSP90 chaperone/DNA topoisomerase II/histidine kinase"/>
    <property type="match status" value="1"/>
</dbReference>
<dbReference type="GO" id="GO:0005886">
    <property type="term" value="C:plasma membrane"/>
    <property type="evidence" value="ECO:0007669"/>
    <property type="project" value="TreeGrafter"/>
</dbReference>
<dbReference type="SMART" id="SM00388">
    <property type="entry name" value="HisKA"/>
    <property type="match status" value="1"/>
</dbReference>
<proteinExistence type="predicted"/>
<dbReference type="GO" id="GO:0009927">
    <property type="term" value="F:histidine phosphotransfer kinase activity"/>
    <property type="evidence" value="ECO:0007669"/>
    <property type="project" value="TreeGrafter"/>
</dbReference>
<dbReference type="SUPFAM" id="SSF47384">
    <property type="entry name" value="Homodimeric domain of signal transducing histidine kinase"/>
    <property type="match status" value="1"/>
</dbReference>
<dbReference type="GO" id="GO:0000155">
    <property type="term" value="F:phosphorelay sensor kinase activity"/>
    <property type="evidence" value="ECO:0007669"/>
    <property type="project" value="InterPro"/>
</dbReference>
<dbReference type="AlphaFoldDB" id="A0A6M5YV85"/>
<gene>
    <name evidence="8" type="ORF">FTUN_4766</name>
</gene>
<dbReference type="Pfam" id="PF02518">
    <property type="entry name" value="HATPase_c"/>
    <property type="match status" value="1"/>
</dbReference>
<dbReference type="Gene3D" id="3.30.450.40">
    <property type="match status" value="1"/>
</dbReference>
<keyword evidence="3" id="KW-0597">Phosphoprotein</keyword>
<dbReference type="Gene3D" id="1.10.287.130">
    <property type="match status" value="1"/>
</dbReference>
<evidence type="ECO:0000256" key="5">
    <source>
        <dbReference type="ARBA" id="ARBA00022777"/>
    </source>
</evidence>
<keyword evidence="4" id="KW-0808">Transferase</keyword>
<keyword evidence="5" id="KW-0418">Kinase</keyword>
<dbReference type="InterPro" id="IPR003661">
    <property type="entry name" value="HisK_dim/P_dom"/>
</dbReference>
<comment type="catalytic activity">
    <reaction evidence="1">
        <text>ATP + protein L-histidine = ADP + protein N-phospho-L-histidine.</text>
        <dbReference type="EC" id="2.7.13.3"/>
    </reaction>
</comment>
<dbReference type="InterPro" id="IPR003594">
    <property type="entry name" value="HATPase_dom"/>
</dbReference>
<dbReference type="SUPFAM" id="SSF55781">
    <property type="entry name" value="GAF domain-like"/>
    <property type="match status" value="1"/>
</dbReference>
<name>A0A6M5YV85_9BACT</name>
<evidence type="ECO:0000256" key="4">
    <source>
        <dbReference type="ARBA" id="ARBA00022679"/>
    </source>
</evidence>
<reference evidence="9" key="1">
    <citation type="submission" date="2020-05" db="EMBL/GenBank/DDBJ databases">
        <title>Frigoriglobus tundricola gen. nov., sp. nov., a psychrotolerant cellulolytic planctomycete of the family Gemmataceae with two divergent copies of 16S rRNA gene.</title>
        <authorList>
            <person name="Kulichevskaya I.S."/>
            <person name="Ivanova A.A."/>
            <person name="Naumoff D.G."/>
            <person name="Beletsky A.V."/>
            <person name="Rijpstra W.I.C."/>
            <person name="Sinninghe Damste J.S."/>
            <person name="Mardanov A.V."/>
            <person name="Ravin N.V."/>
            <person name="Dedysh S.N."/>
        </authorList>
    </citation>
    <scope>NUCLEOTIDE SEQUENCE [LARGE SCALE GENOMIC DNA]</scope>
    <source>
        <strain evidence="9">PL17</strain>
    </source>
</reference>
<dbReference type="Proteomes" id="UP000503447">
    <property type="component" value="Chromosome"/>
</dbReference>
<dbReference type="InterPro" id="IPR004358">
    <property type="entry name" value="Sig_transdc_His_kin-like_C"/>
</dbReference>
<organism evidence="8 9">
    <name type="scientific">Frigoriglobus tundricola</name>
    <dbReference type="NCBI Taxonomy" id="2774151"/>
    <lineage>
        <taxon>Bacteria</taxon>
        <taxon>Pseudomonadati</taxon>
        <taxon>Planctomycetota</taxon>
        <taxon>Planctomycetia</taxon>
        <taxon>Gemmatales</taxon>
        <taxon>Gemmataceae</taxon>
        <taxon>Frigoriglobus</taxon>
    </lineage>
</organism>
<evidence type="ECO:0000313" key="8">
    <source>
        <dbReference type="EMBL" id="QJW97201.1"/>
    </source>
</evidence>
<dbReference type="InterPro" id="IPR036097">
    <property type="entry name" value="HisK_dim/P_sf"/>
</dbReference>
<dbReference type="CDD" id="cd16922">
    <property type="entry name" value="HATPase_EvgS-ArcB-TorS-like"/>
    <property type="match status" value="1"/>
</dbReference>
<dbReference type="FunFam" id="3.30.565.10:FF:000010">
    <property type="entry name" value="Sensor histidine kinase RcsC"/>
    <property type="match status" value="1"/>
</dbReference>
<feature type="domain" description="Histidine kinase" evidence="7">
    <location>
        <begin position="168"/>
        <end position="386"/>
    </location>
</feature>
<dbReference type="InterPro" id="IPR036890">
    <property type="entry name" value="HATPase_C_sf"/>
</dbReference>
<dbReference type="InterPro" id="IPR005467">
    <property type="entry name" value="His_kinase_dom"/>
</dbReference>
<keyword evidence="6" id="KW-0902">Two-component regulatory system</keyword>
<dbReference type="EMBL" id="CP053452">
    <property type="protein sequence ID" value="QJW97201.1"/>
    <property type="molecule type" value="Genomic_DNA"/>
</dbReference>
<dbReference type="PRINTS" id="PR00344">
    <property type="entry name" value="BCTRLSENSOR"/>
</dbReference>
<dbReference type="PANTHER" id="PTHR43047">
    <property type="entry name" value="TWO-COMPONENT HISTIDINE PROTEIN KINASE"/>
    <property type="match status" value="1"/>
</dbReference>
<dbReference type="InterPro" id="IPR029016">
    <property type="entry name" value="GAF-like_dom_sf"/>
</dbReference>
<dbReference type="EC" id="2.7.13.3" evidence="2"/>
<evidence type="ECO:0000256" key="6">
    <source>
        <dbReference type="ARBA" id="ARBA00023012"/>
    </source>
</evidence>
<dbReference type="FunFam" id="1.10.287.130:FF:000001">
    <property type="entry name" value="Two-component sensor histidine kinase"/>
    <property type="match status" value="1"/>
</dbReference>
<evidence type="ECO:0000256" key="3">
    <source>
        <dbReference type="ARBA" id="ARBA00022553"/>
    </source>
</evidence>
<evidence type="ECO:0000259" key="7">
    <source>
        <dbReference type="PROSITE" id="PS50109"/>
    </source>
</evidence>
<protein>
    <recommendedName>
        <fullName evidence="2">histidine kinase</fullName>
        <ecNumber evidence="2">2.7.13.3</ecNumber>
    </recommendedName>
</protein>
<dbReference type="Gene3D" id="3.30.565.10">
    <property type="entry name" value="Histidine kinase-like ATPase, C-terminal domain"/>
    <property type="match status" value="1"/>
</dbReference>
<dbReference type="PROSITE" id="PS50109">
    <property type="entry name" value="HIS_KIN"/>
    <property type="match status" value="1"/>
</dbReference>
<dbReference type="KEGG" id="ftj:FTUN_4766"/>
<evidence type="ECO:0000313" key="9">
    <source>
        <dbReference type="Proteomes" id="UP000503447"/>
    </source>
</evidence>
<dbReference type="Pfam" id="PF00512">
    <property type="entry name" value="HisKA"/>
    <property type="match status" value="1"/>
</dbReference>
<dbReference type="SMART" id="SM00387">
    <property type="entry name" value="HATPase_c"/>
    <property type="match status" value="1"/>
</dbReference>
<accession>A0A6M5YV85</accession>
<dbReference type="RefSeq" id="WP_171472620.1">
    <property type="nucleotide sequence ID" value="NZ_CP053452.2"/>
</dbReference>
<dbReference type="CDD" id="cd00082">
    <property type="entry name" value="HisKA"/>
    <property type="match status" value="1"/>
</dbReference>
<keyword evidence="9" id="KW-1185">Reference proteome</keyword>